<feature type="non-terminal residue" evidence="4">
    <location>
        <position position="1"/>
    </location>
</feature>
<gene>
    <name evidence="4" type="ORF">HMPREF9296_2668</name>
</gene>
<dbReference type="STRING" id="866771.HMPREF9296_2668"/>
<dbReference type="AlphaFoldDB" id="E1KRN1"/>
<dbReference type="Pfam" id="PF25023">
    <property type="entry name" value="TEN_YD-shell"/>
    <property type="match status" value="1"/>
</dbReference>
<evidence type="ECO:0000259" key="3">
    <source>
        <dbReference type="Pfam" id="PF25023"/>
    </source>
</evidence>
<organism evidence="4 5">
    <name type="scientific">Prevotella disiens FB035-09AN</name>
    <dbReference type="NCBI Taxonomy" id="866771"/>
    <lineage>
        <taxon>Bacteria</taxon>
        <taxon>Pseudomonadati</taxon>
        <taxon>Bacteroidota</taxon>
        <taxon>Bacteroidia</taxon>
        <taxon>Bacteroidales</taxon>
        <taxon>Prevotellaceae</taxon>
        <taxon>Prevotella</taxon>
    </lineage>
</organism>
<feature type="domain" description="Teneurin-like YD-shell" evidence="3">
    <location>
        <begin position="159"/>
        <end position="345"/>
    </location>
</feature>
<feature type="domain" description="HNH/Endo VII superfamily nuclease toxins" evidence="2">
    <location>
        <begin position="421"/>
        <end position="489"/>
    </location>
</feature>
<evidence type="ECO:0000313" key="5">
    <source>
        <dbReference type="Proteomes" id="UP000003610"/>
    </source>
</evidence>
<protein>
    <submittedName>
        <fullName evidence="4">RHS repeat-associated core domain protein</fullName>
    </submittedName>
</protein>
<dbReference type="Proteomes" id="UP000003610">
    <property type="component" value="Unassembled WGS sequence"/>
</dbReference>
<dbReference type="Gene3D" id="2.180.10.10">
    <property type="entry name" value="RHS repeat-associated core"/>
    <property type="match status" value="1"/>
</dbReference>
<dbReference type="Pfam" id="PF15657">
    <property type="entry name" value="Tox-HNH-EHHH"/>
    <property type="match status" value="1"/>
</dbReference>
<dbReference type="PANTHER" id="PTHR32305">
    <property type="match status" value="1"/>
</dbReference>
<accession>E1KRN1</accession>
<dbReference type="EMBL" id="AEDO01000040">
    <property type="protein sequence ID" value="EFL45875.1"/>
    <property type="molecule type" value="Genomic_DNA"/>
</dbReference>
<dbReference type="InterPro" id="IPR028048">
    <property type="entry name" value="Tox-HNH-EHHH"/>
</dbReference>
<comment type="caution">
    <text evidence="4">The sequence shown here is derived from an EMBL/GenBank/DDBJ whole genome shotgun (WGS) entry which is preliminary data.</text>
</comment>
<keyword evidence="1" id="KW-0677">Repeat</keyword>
<dbReference type="InterPro" id="IPR006530">
    <property type="entry name" value="YD"/>
</dbReference>
<dbReference type="PANTHER" id="PTHR32305:SF15">
    <property type="entry name" value="PROTEIN RHSA-RELATED"/>
    <property type="match status" value="1"/>
</dbReference>
<dbReference type="InterPro" id="IPR050708">
    <property type="entry name" value="T6SS_VgrG/RHS"/>
</dbReference>
<dbReference type="InterPro" id="IPR056823">
    <property type="entry name" value="TEN-like_YD-shell"/>
</dbReference>
<sequence>ATGGVRITSEYDFAGRLEARCTYAGTESRGHRFYAWRRNDRLLSMRSHLRKSPVMYDYDSFGTLVGASLDMSECLFKTPDIIGNVYRDRDARGRVYDRSGKLLKDEKNYYRYDGEGNLILKSTRNVLEPPVMPQPKDWLDKLFTRTTPNDKELQAHYGWQQGDTAYEWYGNGMLKSVRTPDGATIRFEYDALGRRTLKETHDTCHRYAWDGNMLLHEWSYDRREKPRTQQDELGRIRYDRQEPYTNLITWVYDGGSYTPVAKLTEEDSYSIVQDYLGTPIQALDSKGEVVWDCILDIYGDVLELRGKRDFIPFRFQGQYEDQETGLYYNRFRYYSPETGNYISQDPIRLAGGNPTLYGYVEDTNNQIDVFGLDCTKNKKTAYSGNSRRDAFRQAKRDAGIPMGQQPKKVYYTDLMDGHGKPVMGKNNNPIQTRNYEFADNNSETITFQEHSLGHIKSNPGDPASKPHFNIRDSNLGTGHVDGTHGHYNF</sequence>
<evidence type="ECO:0000256" key="1">
    <source>
        <dbReference type="ARBA" id="ARBA00022737"/>
    </source>
</evidence>
<proteinExistence type="predicted"/>
<dbReference type="InterPro" id="IPR022385">
    <property type="entry name" value="Rhs_assc_core"/>
</dbReference>
<evidence type="ECO:0000313" key="4">
    <source>
        <dbReference type="EMBL" id="EFL45875.1"/>
    </source>
</evidence>
<dbReference type="RefSeq" id="WP_004357006.1">
    <property type="nucleotide sequence ID" value="NZ_AEDO01000040.1"/>
</dbReference>
<dbReference type="eggNOG" id="COG3209">
    <property type="taxonomic scope" value="Bacteria"/>
</dbReference>
<evidence type="ECO:0000259" key="2">
    <source>
        <dbReference type="Pfam" id="PF15657"/>
    </source>
</evidence>
<dbReference type="NCBIfam" id="TIGR01643">
    <property type="entry name" value="YD_repeat_2x"/>
    <property type="match status" value="1"/>
</dbReference>
<name>E1KRN1_9BACT</name>
<dbReference type="NCBIfam" id="TIGR03696">
    <property type="entry name" value="Rhs_assc_core"/>
    <property type="match status" value="1"/>
</dbReference>
<reference evidence="4 5" key="1">
    <citation type="submission" date="2010-08" db="EMBL/GenBank/DDBJ databases">
        <authorList>
            <person name="Durkin A.S."/>
            <person name="Madupu R."/>
            <person name="Torralba M."/>
            <person name="Gillis M."/>
            <person name="Methe B."/>
            <person name="Sutton G."/>
            <person name="Nelson K.E."/>
        </authorList>
    </citation>
    <scope>NUCLEOTIDE SEQUENCE [LARGE SCALE GENOMIC DNA]</scope>
    <source>
        <strain evidence="4 5">FB035-09AN</strain>
    </source>
</reference>